<accession>A0AAI9K6G7</accession>
<proteinExistence type="predicted"/>
<protein>
    <recommendedName>
        <fullName evidence="3">DNA methylase</fullName>
    </recommendedName>
</protein>
<evidence type="ECO:0000313" key="1">
    <source>
        <dbReference type="EMBL" id="GFO95547.1"/>
    </source>
</evidence>
<dbReference type="RefSeq" id="WP_055222983.1">
    <property type="nucleotide sequence ID" value="NZ_BLYL01000020.1"/>
</dbReference>
<dbReference type="AlphaFoldDB" id="A0AAI9K6G7"/>
<sequence length="173" mass="20213">MRKYKLISALAEETAKEVVRNEESWRRYLNTASRLYKYPFKEQLLIYAQRPDATACASIEIWNEKMHCWVNKGAKGIALIDEDSFSGLKYVFDISDVHKARKIGQFPNLWEMREEHMEAVISRLEKTYGDTDREAGFVGRIREIAGRIAEDCYKELTVLRTISQSITRCRLQP</sequence>
<gene>
    <name evidence="1" type="ORF">COEU31_25930</name>
</gene>
<organism evidence="1 2">
    <name type="scientific">Coprococcus eutactus</name>
    <dbReference type="NCBI Taxonomy" id="33043"/>
    <lineage>
        <taxon>Bacteria</taxon>
        <taxon>Bacillati</taxon>
        <taxon>Bacillota</taxon>
        <taxon>Clostridia</taxon>
        <taxon>Lachnospirales</taxon>
        <taxon>Lachnospiraceae</taxon>
        <taxon>Coprococcus</taxon>
    </lineage>
</organism>
<name>A0AAI9K6G7_9FIRM</name>
<comment type="caution">
    <text evidence="1">The sequence shown here is derived from an EMBL/GenBank/DDBJ whole genome shotgun (WGS) entry which is preliminary data.</text>
</comment>
<evidence type="ECO:0000313" key="2">
    <source>
        <dbReference type="Proteomes" id="UP000660047"/>
    </source>
</evidence>
<dbReference type="Proteomes" id="UP000660047">
    <property type="component" value="Unassembled WGS sequence"/>
</dbReference>
<reference evidence="1" key="1">
    <citation type="submission" date="2020-06" db="EMBL/GenBank/DDBJ databases">
        <title>Characterization of fructooligosaccharide metabolism and fructooligosaccharide-degrading enzymes in human commensal butyrate producers.</title>
        <authorList>
            <person name="Tanno H."/>
            <person name="Fujii T."/>
            <person name="Hirano K."/>
            <person name="Maeno S."/>
            <person name="Tonozuka T."/>
            <person name="Sakamoto M."/>
            <person name="Ohkuma M."/>
            <person name="Tochio T."/>
            <person name="Endo A."/>
        </authorList>
    </citation>
    <scope>NUCLEOTIDE SEQUENCE</scope>
    <source>
        <strain evidence="1">JCM 31265</strain>
    </source>
</reference>
<dbReference type="EMBL" id="BLYL01000020">
    <property type="protein sequence ID" value="GFO95547.1"/>
    <property type="molecule type" value="Genomic_DNA"/>
</dbReference>
<evidence type="ECO:0008006" key="3">
    <source>
        <dbReference type="Google" id="ProtNLM"/>
    </source>
</evidence>